<dbReference type="CDD" id="cd02094">
    <property type="entry name" value="P-type_ATPase_Cu-like"/>
    <property type="match status" value="1"/>
</dbReference>
<keyword evidence="15 18" id="KW-0472">Membrane</keyword>
<accession>A0A4Q2UBJ4</accession>
<dbReference type="InterPro" id="IPR001757">
    <property type="entry name" value="P_typ_ATPase"/>
</dbReference>
<dbReference type="GO" id="GO:0016491">
    <property type="term" value="F:oxidoreductase activity"/>
    <property type="evidence" value="ECO:0007669"/>
    <property type="project" value="InterPro"/>
</dbReference>
<dbReference type="PRINTS" id="PR00943">
    <property type="entry name" value="CUATPASE"/>
</dbReference>
<dbReference type="InterPro" id="IPR018303">
    <property type="entry name" value="ATPase_P-typ_P_site"/>
</dbReference>
<keyword evidence="14" id="KW-0406">Ion transport</keyword>
<dbReference type="InterPro" id="IPR023299">
    <property type="entry name" value="ATPase_P-typ_cyto_dom_N"/>
</dbReference>
<dbReference type="InterPro" id="IPR012348">
    <property type="entry name" value="RNR-like"/>
</dbReference>
<evidence type="ECO:0000256" key="6">
    <source>
        <dbReference type="ARBA" id="ARBA00022692"/>
    </source>
</evidence>
<reference evidence="20 21" key="1">
    <citation type="submission" date="2018-12" db="EMBL/GenBank/DDBJ databases">
        <authorList>
            <person name="Grouzdev D.S."/>
            <person name="Krutkina M.S."/>
        </authorList>
    </citation>
    <scope>NUCLEOTIDE SEQUENCE [LARGE SCALE GENOMIC DNA]</scope>
    <source>
        <strain evidence="20 21">RmlP026</strain>
    </source>
</reference>
<evidence type="ECO:0000256" key="3">
    <source>
        <dbReference type="ARBA" id="ARBA00012517"/>
    </source>
</evidence>
<dbReference type="SFLD" id="SFLDF00027">
    <property type="entry name" value="p-type_atpase"/>
    <property type="match status" value="1"/>
</dbReference>
<feature type="transmembrane region" description="Helical" evidence="18">
    <location>
        <begin position="289"/>
        <end position="308"/>
    </location>
</feature>
<dbReference type="InterPro" id="IPR045800">
    <property type="entry name" value="HMBD"/>
</dbReference>
<dbReference type="NCBIfam" id="TIGR01511">
    <property type="entry name" value="ATPase-IB1_Cu"/>
    <property type="match status" value="1"/>
</dbReference>
<evidence type="ECO:0000256" key="15">
    <source>
        <dbReference type="ARBA" id="ARBA00023136"/>
    </source>
</evidence>
<dbReference type="EMBL" id="QYBB01000008">
    <property type="protein sequence ID" value="RYC32235.1"/>
    <property type="molecule type" value="Genomic_DNA"/>
</dbReference>
<dbReference type="GO" id="GO:0140581">
    <property type="term" value="F:P-type monovalent copper transporter activity"/>
    <property type="evidence" value="ECO:0007669"/>
    <property type="project" value="UniProtKB-EC"/>
</dbReference>
<feature type="transmembrane region" description="Helical" evidence="18">
    <location>
        <begin position="471"/>
        <end position="494"/>
    </location>
</feature>
<reference evidence="20 21" key="2">
    <citation type="submission" date="2019-02" db="EMBL/GenBank/DDBJ databases">
        <title>'Lichenibacterium ramalinii' gen. nov. sp. nov., 'Lichenibacterium minor' gen. nov. sp. nov.</title>
        <authorList>
            <person name="Pankratov T."/>
        </authorList>
    </citation>
    <scope>NUCLEOTIDE SEQUENCE [LARGE SCALE GENOMIC DNA]</scope>
    <source>
        <strain evidence="20 21">RmlP026</strain>
    </source>
</reference>
<dbReference type="InterPro" id="IPR023214">
    <property type="entry name" value="HAD_sf"/>
</dbReference>
<feature type="transmembrane region" description="Helical" evidence="18">
    <location>
        <begin position="220"/>
        <end position="238"/>
    </location>
</feature>
<dbReference type="Gene3D" id="2.70.150.10">
    <property type="entry name" value="Calcium-transporting ATPase, cytoplasmic transduction domain A"/>
    <property type="match status" value="1"/>
</dbReference>
<dbReference type="Pfam" id="PF00122">
    <property type="entry name" value="E1-E2_ATPase"/>
    <property type="match status" value="1"/>
</dbReference>
<dbReference type="NCBIfam" id="TIGR01525">
    <property type="entry name" value="ATPase-IB_hvy"/>
    <property type="match status" value="1"/>
</dbReference>
<evidence type="ECO:0000256" key="17">
    <source>
        <dbReference type="ARBA" id="ARBA00049289"/>
    </source>
</evidence>
<evidence type="ECO:0000256" key="9">
    <source>
        <dbReference type="ARBA" id="ARBA00022796"/>
    </source>
</evidence>
<evidence type="ECO:0000256" key="10">
    <source>
        <dbReference type="ARBA" id="ARBA00022840"/>
    </source>
</evidence>
<dbReference type="EC" id="7.2.2.8" evidence="3"/>
<dbReference type="InterPro" id="IPR044492">
    <property type="entry name" value="P_typ_ATPase_HD_dom"/>
</dbReference>
<dbReference type="SFLD" id="SFLDG00002">
    <property type="entry name" value="C1.7:_P-type_atpase_like"/>
    <property type="match status" value="1"/>
</dbReference>
<keyword evidence="10 18" id="KW-0067">ATP-binding</keyword>
<evidence type="ECO:0000256" key="1">
    <source>
        <dbReference type="ARBA" id="ARBA00004651"/>
    </source>
</evidence>
<evidence type="ECO:0000256" key="18">
    <source>
        <dbReference type="RuleBase" id="RU362081"/>
    </source>
</evidence>
<dbReference type="Pfam" id="PF00702">
    <property type="entry name" value="Hydrolase"/>
    <property type="match status" value="1"/>
</dbReference>
<dbReference type="AlphaFoldDB" id="A0A4Q2UBJ4"/>
<feature type="domain" description="TRASH" evidence="19">
    <location>
        <begin position="38"/>
        <end position="76"/>
    </location>
</feature>
<comment type="similarity">
    <text evidence="2 18">Belongs to the cation transport ATPase (P-type) (TC 3.A.3) family. Type IB subfamily.</text>
</comment>
<keyword evidence="8 18" id="KW-0547">Nucleotide-binding</keyword>
<dbReference type="Gene3D" id="3.40.50.1000">
    <property type="entry name" value="HAD superfamily/HAD-like"/>
    <property type="match status" value="1"/>
</dbReference>
<dbReference type="InterPro" id="IPR023298">
    <property type="entry name" value="ATPase_P-typ_TM_dom_sf"/>
</dbReference>
<dbReference type="InterPro" id="IPR009078">
    <property type="entry name" value="Ferritin-like_SF"/>
</dbReference>
<dbReference type="PROSITE" id="PS00154">
    <property type="entry name" value="ATPASE_E1_E2"/>
    <property type="match status" value="1"/>
</dbReference>
<dbReference type="PANTHER" id="PTHR43520:SF8">
    <property type="entry name" value="P-TYPE CU(+) TRANSPORTER"/>
    <property type="match status" value="1"/>
</dbReference>
<dbReference type="GO" id="GO:0005886">
    <property type="term" value="C:plasma membrane"/>
    <property type="evidence" value="ECO:0007669"/>
    <property type="project" value="UniProtKB-SubCell"/>
</dbReference>
<keyword evidence="11" id="KW-1278">Translocase</keyword>
<evidence type="ECO:0000256" key="13">
    <source>
        <dbReference type="ARBA" id="ARBA00023008"/>
    </source>
</evidence>
<dbReference type="GO" id="GO:0043682">
    <property type="term" value="F:P-type divalent copper transporter activity"/>
    <property type="evidence" value="ECO:0007669"/>
    <property type="project" value="TreeGrafter"/>
</dbReference>
<dbReference type="InterPro" id="IPR036412">
    <property type="entry name" value="HAD-like_sf"/>
</dbReference>
<dbReference type="OrthoDB" id="8428253at2"/>
<dbReference type="Pfam" id="PF04945">
    <property type="entry name" value="YHS"/>
    <property type="match status" value="2"/>
</dbReference>
<gene>
    <name evidence="20" type="ORF">D3273_09390</name>
</gene>
<dbReference type="FunFam" id="2.70.150.10:FF:000020">
    <property type="entry name" value="Copper-exporting P-type ATPase A"/>
    <property type="match status" value="1"/>
</dbReference>
<dbReference type="InterPro" id="IPR027256">
    <property type="entry name" value="P-typ_ATPase_IB"/>
</dbReference>
<protein>
    <recommendedName>
        <fullName evidence="3">P-type Cu(+) transporter</fullName>
        <ecNumber evidence="3">7.2.2.8</ecNumber>
    </recommendedName>
    <alternativeName>
        <fullName evidence="16">Cu(+)-exporting ATPase</fullName>
    </alternativeName>
</protein>
<comment type="catalytic activity">
    <reaction evidence="17">
        <text>Cu(+)(in) + ATP + H2O = Cu(+)(out) + ADP + phosphate + H(+)</text>
        <dbReference type="Rhea" id="RHEA:25792"/>
        <dbReference type="ChEBI" id="CHEBI:15377"/>
        <dbReference type="ChEBI" id="CHEBI:15378"/>
        <dbReference type="ChEBI" id="CHEBI:30616"/>
        <dbReference type="ChEBI" id="CHEBI:43474"/>
        <dbReference type="ChEBI" id="CHEBI:49552"/>
        <dbReference type="ChEBI" id="CHEBI:456216"/>
        <dbReference type="EC" id="7.2.2.8"/>
    </reaction>
</comment>
<dbReference type="SFLD" id="SFLDS00003">
    <property type="entry name" value="Haloacid_Dehalogenase"/>
    <property type="match status" value="1"/>
</dbReference>
<feature type="transmembrane region" description="Helical" evidence="18">
    <location>
        <begin position="250"/>
        <end position="269"/>
    </location>
</feature>
<keyword evidence="13" id="KW-0186">Copper</keyword>
<dbReference type="Gene3D" id="1.10.620.20">
    <property type="entry name" value="Ribonucleotide Reductase, subunit A"/>
    <property type="match status" value="2"/>
</dbReference>
<evidence type="ECO:0000313" key="20">
    <source>
        <dbReference type="EMBL" id="RYC32235.1"/>
    </source>
</evidence>
<sequence>MDTMTHDHHGPEAVAATTTGCCCGSAAKPAPAPGAAKDPVCGMTVDPAKTRHHAEHAGTAYHFCCDGCRTKFEADPDRYLAPKAKDPVCGMTVDPAKTRHHAEHAGTAFHFCSAGCRTKFAADPAKYLAPREEPPAPPGTTFICPMDPEVRQDHPGACPICGMALEPEEVSADAGPNHELIDMRRRAWIAAAGALPVVALAMGEDAFGDRFPVRGQLSNGLQFALASLVVFWAGWPFLQRGWASLRSRHFNMFTLVMIGTGVAWGYSAVATLAPELFPPAFHGHGGAVGVYFEAAAVITLLVLVGQVLELKARDSTSAAIRGLLDLAPKTARRIAPDGTEADVPLDAIGVGDRLRLRPGETVPVDGTVESGNATLDQSTVTGESLPVSKRAGDAVIGGTVARSGGLVIRADKVGRDTLLSRIVQLVAAAQRSRAPIQRTADRVSGWFVPAVLFAAAAAFAAWMAVGPEPRFSYAVIAAVSVLIIACPCALGLATPMSIMVGVGRGAQAGVLIRDAEALERLEKVDTVVLDKTGTLTSGKPEVVGVAAAAGFSDDEVLALAASVERASEHPLARAILDAAAARTLAVAAADGFDAPAGRGVSATVGGRAVLVGSAAFLGERGVDAGALAAEAEAFRARGATAVLVAVDGRLAGVLGVADAVRPEAAAVVRALKAAGLRVAMLTGDNAATARAIAGPLGIDEVLADVLPDAKAAAVERLKREGRVVAMAGDGVNDAPALALADVGIAMGTGTDIAMQSAGVTLLGGDLAGLLRARRLSKATMGNIRQNLAFAFLYNGIGVPVAAGVLYPVFGLLLSPMLAAAAMALSSVSVIGNALRLRSADLG</sequence>
<evidence type="ECO:0000256" key="12">
    <source>
        <dbReference type="ARBA" id="ARBA00022989"/>
    </source>
</evidence>
<keyword evidence="7 18" id="KW-0479">Metal-binding</keyword>
<feature type="transmembrane region" description="Helical" evidence="18">
    <location>
        <begin position="443"/>
        <end position="465"/>
    </location>
</feature>
<dbReference type="GO" id="GO:0016887">
    <property type="term" value="F:ATP hydrolysis activity"/>
    <property type="evidence" value="ECO:0007669"/>
    <property type="project" value="InterPro"/>
</dbReference>
<dbReference type="SUPFAM" id="SSF56784">
    <property type="entry name" value="HAD-like"/>
    <property type="match status" value="1"/>
</dbReference>
<dbReference type="Proteomes" id="UP000290759">
    <property type="component" value="Unassembled WGS sequence"/>
</dbReference>
<evidence type="ECO:0000256" key="11">
    <source>
        <dbReference type="ARBA" id="ARBA00022967"/>
    </source>
</evidence>
<dbReference type="InterPro" id="IPR007029">
    <property type="entry name" value="YHS_dom"/>
</dbReference>
<evidence type="ECO:0000256" key="8">
    <source>
        <dbReference type="ARBA" id="ARBA00022741"/>
    </source>
</evidence>
<dbReference type="PANTHER" id="PTHR43520">
    <property type="entry name" value="ATP7, ISOFORM B"/>
    <property type="match status" value="1"/>
</dbReference>
<evidence type="ECO:0000256" key="5">
    <source>
        <dbReference type="ARBA" id="ARBA00022475"/>
    </source>
</evidence>
<dbReference type="GO" id="GO:0060003">
    <property type="term" value="P:copper ion export"/>
    <property type="evidence" value="ECO:0007669"/>
    <property type="project" value="UniProtKB-ARBA"/>
</dbReference>
<dbReference type="GO" id="GO:0005524">
    <property type="term" value="F:ATP binding"/>
    <property type="evidence" value="ECO:0007669"/>
    <property type="project" value="UniProtKB-UniRule"/>
</dbReference>
<evidence type="ECO:0000259" key="19">
    <source>
        <dbReference type="SMART" id="SM00746"/>
    </source>
</evidence>
<feature type="domain" description="TRASH" evidence="19">
    <location>
        <begin position="86"/>
        <end position="124"/>
    </location>
</feature>
<keyword evidence="4" id="KW-0813">Transport</keyword>
<dbReference type="SUPFAM" id="SSF81665">
    <property type="entry name" value="Calcium ATPase, transmembrane domain M"/>
    <property type="match status" value="1"/>
</dbReference>
<keyword evidence="6 18" id="KW-0812">Transmembrane</keyword>
<comment type="caution">
    <text evidence="20">The sequence shown here is derived from an EMBL/GenBank/DDBJ whole genome shotgun (WGS) entry which is preliminary data.</text>
</comment>
<dbReference type="SUPFAM" id="SSF81653">
    <property type="entry name" value="Calcium ATPase, transduction domain A"/>
    <property type="match status" value="1"/>
</dbReference>
<keyword evidence="21" id="KW-1185">Reference proteome</keyword>
<dbReference type="GO" id="GO:0055070">
    <property type="term" value="P:copper ion homeostasis"/>
    <property type="evidence" value="ECO:0007669"/>
    <property type="project" value="TreeGrafter"/>
</dbReference>
<dbReference type="FunFam" id="3.40.50.1000:FF:000144">
    <property type="entry name" value="copper-transporting ATPase 1 isoform X2"/>
    <property type="match status" value="1"/>
</dbReference>
<keyword evidence="5 18" id="KW-1003">Cell membrane</keyword>
<dbReference type="Pfam" id="PF19335">
    <property type="entry name" value="HMBD"/>
    <property type="match status" value="1"/>
</dbReference>
<dbReference type="PRINTS" id="PR00119">
    <property type="entry name" value="CATATPASE"/>
</dbReference>
<dbReference type="Gene3D" id="3.40.1110.10">
    <property type="entry name" value="Calcium-transporting ATPase, cytoplasmic domain N"/>
    <property type="match status" value="1"/>
</dbReference>
<evidence type="ECO:0000256" key="7">
    <source>
        <dbReference type="ARBA" id="ARBA00022723"/>
    </source>
</evidence>
<comment type="subcellular location">
    <subcellularLocation>
        <location evidence="1">Cell membrane</location>
        <topology evidence="1">Multi-pass membrane protein</topology>
    </subcellularLocation>
</comment>
<dbReference type="InterPro" id="IPR008250">
    <property type="entry name" value="ATPase_P-typ_transduc_dom_A_sf"/>
</dbReference>
<evidence type="ECO:0000256" key="14">
    <source>
        <dbReference type="ARBA" id="ARBA00023065"/>
    </source>
</evidence>
<proteinExistence type="inferred from homology"/>
<evidence type="ECO:0000256" key="16">
    <source>
        <dbReference type="ARBA" id="ARBA00033239"/>
    </source>
</evidence>
<evidence type="ECO:0000313" key="21">
    <source>
        <dbReference type="Proteomes" id="UP000290759"/>
    </source>
</evidence>
<feature type="transmembrane region" description="Helical" evidence="18">
    <location>
        <begin position="812"/>
        <end position="834"/>
    </location>
</feature>
<keyword evidence="12 18" id="KW-1133">Transmembrane helix</keyword>
<feature type="transmembrane region" description="Helical" evidence="18">
    <location>
        <begin position="787"/>
        <end position="806"/>
    </location>
</feature>
<dbReference type="NCBIfam" id="TIGR01494">
    <property type="entry name" value="ATPase_P-type"/>
    <property type="match status" value="1"/>
</dbReference>
<feature type="transmembrane region" description="Helical" evidence="18">
    <location>
        <begin position="187"/>
        <end position="208"/>
    </location>
</feature>
<dbReference type="GO" id="GO:0005507">
    <property type="term" value="F:copper ion binding"/>
    <property type="evidence" value="ECO:0007669"/>
    <property type="project" value="TreeGrafter"/>
</dbReference>
<dbReference type="InterPro" id="IPR059000">
    <property type="entry name" value="ATPase_P-type_domA"/>
</dbReference>
<organism evidence="20 21">
    <name type="scientific">Lichenibacterium minor</name>
    <dbReference type="NCBI Taxonomy" id="2316528"/>
    <lineage>
        <taxon>Bacteria</taxon>
        <taxon>Pseudomonadati</taxon>
        <taxon>Pseudomonadota</taxon>
        <taxon>Alphaproteobacteria</taxon>
        <taxon>Hyphomicrobiales</taxon>
        <taxon>Lichenihabitantaceae</taxon>
        <taxon>Lichenibacterium</taxon>
    </lineage>
</organism>
<keyword evidence="9" id="KW-0187">Copper transport</keyword>
<dbReference type="SUPFAM" id="SSF47240">
    <property type="entry name" value="Ferritin-like"/>
    <property type="match status" value="2"/>
</dbReference>
<evidence type="ECO:0000256" key="4">
    <source>
        <dbReference type="ARBA" id="ARBA00022448"/>
    </source>
</evidence>
<dbReference type="InterPro" id="IPR011017">
    <property type="entry name" value="TRASH_dom"/>
</dbReference>
<evidence type="ECO:0000256" key="2">
    <source>
        <dbReference type="ARBA" id="ARBA00006024"/>
    </source>
</evidence>
<dbReference type="SMART" id="SM00746">
    <property type="entry name" value="TRASH"/>
    <property type="match status" value="2"/>
</dbReference>
<name>A0A4Q2UBJ4_9HYPH</name>